<comment type="caution">
    <text evidence="4">The sequence shown here is derived from an EMBL/GenBank/DDBJ whole genome shotgun (WGS) entry which is preliminary data.</text>
</comment>
<dbReference type="Proteomes" id="UP001352223">
    <property type="component" value="Unassembled WGS sequence"/>
</dbReference>
<proteinExistence type="predicted"/>
<sequence length="662" mass="67110">MPALTRAHARARAPLGVLAAVALALLGGAVPGGGAAAGGDAVAGSVTGSVAGPVAGSVSRPLTSARLPLTGPVADRAAGPVMRPVTRVGPGPDIAAWARHGRPHRLLVLRPGSVTMVERGVAVGRLSPGPGTITLGWLSAHTGPRWVEYKPGPHPTMRVRSAVLLAPGAALQIGRADGSVLLSAGANAASGTWIRGSRALLDIDGATLASTPPDGAGPVAGHVAGRPYLTMGEGGRMNIVNSTVTGFGRPRGAPSNESGVTWGKGSTGRAVRSTFVDNRTGVRLAKSRGVRLDRVTVTGSIDDGAVLDADRNSTVRGLSAVKNGRHGVVVSGLDNRELTGITTRANYDMGINATAQRGLTLTRPVSYGDLGGGIRLTSCAGCTLRRPVVHGVHGVHGEPRALDIVGPGSRVTVRAPELTGDADGIGIALEAGVAGATVSGGRVSDFQLGIAVAGSHVVVDGTAVRGGRTAISVHGPARQVTLRAMEVRGARIGITASETTRDVTLTGVRVSDMARSGLMSASPGLRVRGGSVTGCGTAVDLGGRAHLRKLSVSRSGRGVHVARGTRVDAVGLDVIAERKGVVTEAGAGLDLTDSRVRAPMALTGDGSVRRHGSTEISLPPFPWLGFAALIALGLAVLLQTVHQIRHRRTPPPRVAAHVRNTT</sequence>
<dbReference type="Pfam" id="PF13229">
    <property type="entry name" value="Beta_helix"/>
    <property type="match status" value="1"/>
</dbReference>
<evidence type="ECO:0000313" key="5">
    <source>
        <dbReference type="Proteomes" id="UP001352223"/>
    </source>
</evidence>
<keyword evidence="2" id="KW-0472">Membrane</keyword>
<keyword evidence="5" id="KW-1185">Reference proteome</keyword>
<reference evidence="4 5" key="1">
    <citation type="submission" date="2022-10" db="EMBL/GenBank/DDBJ databases">
        <authorList>
            <person name="Xie J."/>
            <person name="Shen N."/>
        </authorList>
    </citation>
    <scope>NUCLEOTIDE SEQUENCE [LARGE SCALE GENOMIC DNA]</scope>
    <source>
        <strain evidence="4 5">DSM 41681</strain>
    </source>
</reference>
<dbReference type="EMBL" id="JAOZYB010000318">
    <property type="protein sequence ID" value="MEB3964891.1"/>
    <property type="molecule type" value="Genomic_DNA"/>
</dbReference>
<accession>A0ABU6CLR3</accession>
<evidence type="ECO:0000256" key="1">
    <source>
        <dbReference type="SAM" id="MobiDB-lite"/>
    </source>
</evidence>
<evidence type="ECO:0000256" key="2">
    <source>
        <dbReference type="SAM" id="Phobius"/>
    </source>
</evidence>
<dbReference type="InterPro" id="IPR039448">
    <property type="entry name" value="Beta_helix"/>
</dbReference>
<feature type="transmembrane region" description="Helical" evidence="2">
    <location>
        <begin position="620"/>
        <end position="638"/>
    </location>
</feature>
<name>A0ABU6CLR3_9ACTN</name>
<keyword evidence="2" id="KW-0812">Transmembrane</keyword>
<evidence type="ECO:0000313" key="4">
    <source>
        <dbReference type="EMBL" id="MEB3964891.1"/>
    </source>
</evidence>
<dbReference type="InterPro" id="IPR012334">
    <property type="entry name" value="Pectin_lyas_fold"/>
</dbReference>
<feature type="region of interest" description="Disordered" evidence="1">
    <location>
        <begin position="246"/>
        <end position="267"/>
    </location>
</feature>
<dbReference type="SMART" id="SM00710">
    <property type="entry name" value="PbH1"/>
    <property type="match status" value="9"/>
</dbReference>
<keyword evidence="2" id="KW-1133">Transmembrane helix</keyword>
<dbReference type="RefSeq" id="WP_324772669.1">
    <property type="nucleotide sequence ID" value="NZ_BAAATS010000010.1"/>
</dbReference>
<feature type="domain" description="Right handed beta helix" evidence="3">
    <location>
        <begin position="266"/>
        <end position="393"/>
    </location>
</feature>
<evidence type="ECO:0000259" key="3">
    <source>
        <dbReference type="Pfam" id="PF13229"/>
    </source>
</evidence>
<dbReference type="InterPro" id="IPR011050">
    <property type="entry name" value="Pectin_lyase_fold/virulence"/>
</dbReference>
<organism evidence="4 5">
    <name type="scientific">Streptomyces kunmingensis</name>
    <dbReference type="NCBI Taxonomy" id="68225"/>
    <lineage>
        <taxon>Bacteria</taxon>
        <taxon>Bacillati</taxon>
        <taxon>Actinomycetota</taxon>
        <taxon>Actinomycetes</taxon>
        <taxon>Kitasatosporales</taxon>
        <taxon>Streptomycetaceae</taxon>
        <taxon>Streptomyces</taxon>
    </lineage>
</organism>
<protein>
    <submittedName>
        <fullName evidence="4">Right-handed parallel beta-helix repeat-containing protein</fullName>
    </submittedName>
</protein>
<dbReference type="Gene3D" id="2.160.20.10">
    <property type="entry name" value="Single-stranded right-handed beta-helix, Pectin lyase-like"/>
    <property type="match status" value="2"/>
</dbReference>
<dbReference type="SUPFAM" id="SSF51126">
    <property type="entry name" value="Pectin lyase-like"/>
    <property type="match status" value="1"/>
</dbReference>
<gene>
    <name evidence="4" type="ORF">OKJ48_32370</name>
</gene>
<dbReference type="InterPro" id="IPR006626">
    <property type="entry name" value="PbH1"/>
</dbReference>